<keyword evidence="1" id="KW-1133">Transmembrane helix</keyword>
<accession>A0A7W5ZRK0</accession>
<evidence type="ECO:0000256" key="1">
    <source>
        <dbReference type="SAM" id="Phobius"/>
    </source>
</evidence>
<evidence type="ECO:0000313" key="3">
    <source>
        <dbReference type="Proteomes" id="UP000541352"/>
    </source>
</evidence>
<evidence type="ECO:0000313" key="2">
    <source>
        <dbReference type="EMBL" id="MBB3842377.1"/>
    </source>
</evidence>
<proteinExistence type="predicted"/>
<dbReference type="RefSeq" id="WP_183980713.1">
    <property type="nucleotide sequence ID" value="NZ_JACIBY010000036.1"/>
</dbReference>
<protein>
    <submittedName>
        <fullName evidence="2">Uncharacterized protein</fullName>
    </submittedName>
</protein>
<keyword evidence="3" id="KW-1185">Reference proteome</keyword>
<dbReference type="AlphaFoldDB" id="A0A7W5ZRK0"/>
<dbReference type="EMBL" id="JACIBY010000036">
    <property type="protein sequence ID" value="MBB3842377.1"/>
    <property type="molecule type" value="Genomic_DNA"/>
</dbReference>
<keyword evidence="1" id="KW-0472">Membrane</keyword>
<gene>
    <name evidence="2" type="ORF">FHS57_006408</name>
</gene>
<keyword evidence="1" id="KW-0812">Transmembrane</keyword>
<reference evidence="2 3" key="1">
    <citation type="submission" date="2020-08" db="EMBL/GenBank/DDBJ databases">
        <title>Genomic Encyclopedia of Type Strains, Phase IV (KMG-IV): sequencing the most valuable type-strain genomes for metagenomic binning, comparative biology and taxonomic classification.</title>
        <authorList>
            <person name="Goeker M."/>
        </authorList>
    </citation>
    <scope>NUCLEOTIDE SEQUENCE [LARGE SCALE GENOMIC DNA]</scope>
    <source>
        <strain evidence="2 3">DSM 17976</strain>
    </source>
</reference>
<feature type="transmembrane region" description="Helical" evidence="1">
    <location>
        <begin position="6"/>
        <end position="32"/>
    </location>
</feature>
<dbReference type="Proteomes" id="UP000541352">
    <property type="component" value="Unassembled WGS sequence"/>
</dbReference>
<name>A0A7W5ZRK0_9BACT</name>
<organism evidence="2 3">
    <name type="scientific">Runella defluvii</name>
    <dbReference type="NCBI Taxonomy" id="370973"/>
    <lineage>
        <taxon>Bacteria</taxon>
        <taxon>Pseudomonadati</taxon>
        <taxon>Bacteroidota</taxon>
        <taxon>Cytophagia</taxon>
        <taxon>Cytophagales</taxon>
        <taxon>Spirosomataceae</taxon>
        <taxon>Runella</taxon>
    </lineage>
</organism>
<sequence>MFTLILVYITLGQYTLYCLIFMVVWSGSVFLFHSQSPTKAKPQRGDIEFISLKSPSVKSPAVVPNLAPEIIETDFFGSIPEIGKSNVSTPTVDSIDTSNEAFQTLLANQIEPPVELISEEFETIAELDFKDSQWPFTELDEKERSENFINDTFNDNESQDLLTDEINHNALLEELLSTHELVCEMQKDLGCDYMTAIANLPESTQAIYERVGFQPYISDN</sequence>
<comment type="caution">
    <text evidence="2">The sequence shown here is derived from an EMBL/GenBank/DDBJ whole genome shotgun (WGS) entry which is preliminary data.</text>
</comment>